<evidence type="ECO:0000313" key="2">
    <source>
        <dbReference type="EMBL" id="GAE92308.1"/>
    </source>
</evidence>
<proteinExistence type="predicted"/>
<dbReference type="NCBIfam" id="TIGR00229">
    <property type="entry name" value="sensory_box"/>
    <property type="match status" value="1"/>
</dbReference>
<dbReference type="Proteomes" id="UP000019102">
    <property type="component" value="Unassembled WGS sequence"/>
</dbReference>
<dbReference type="Pfam" id="PF13426">
    <property type="entry name" value="PAS_9"/>
    <property type="match status" value="1"/>
</dbReference>
<dbReference type="EMBL" id="BAVS01000004">
    <property type="protein sequence ID" value="GAE92308.1"/>
    <property type="molecule type" value="Genomic_DNA"/>
</dbReference>
<dbReference type="PANTHER" id="PTHR46663:SF3">
    <property type="entry name" value="SLL0267 PROTEIN"/>
    <property type="match status" value="1"/>
</dbReference>
<evidence type="ECO:0000313" key="3">
    <source>
        <dbReference type="Proteomes" id="UP000019102"/>
    </source>
</evidence>
<comment type="caution">
    <text evidence="2">The sequence shown here is derived from an EMBL/GenBank/DDBJ whole genome shotgun (WGS) entry which is preliminary data.</text>
</comment>
<dbReference type="AlphaFoldDB" id="W4VHL3"/>
<feature type="domain" description="PAS" evidence="1">
    <location>
        <begin position="1"/>
        <end position="31"/>
    </location>
</feature>
<protein>
    <submittedName>
        <fullName evidence="2">Diguanylate cyclase/phosphodiesterase</fullName>
    </submittedName>
</protein>
<dbReference type="InterPro" id="IPR000014">
    <property type="entry name" value="PAS"/>
</dbReference>
<dbReference type="InterPro" id="IPR035965">
    <property type="entry name" value="PAS-like_dom_sf"/>
</dbReference>
<dbReference type="Gene3D" id="3.30.450.20">
    <property type="entry name" value="PAS domain"/>
    <property type="match status" value="1"/>
</dbReference>
<name>W4VHL3_9BACI</name>
<dbReference type="eggNOG" id="COG3829">
    <property type="taxonomic scope" value="Bacteria"/>
</dbReference>
<dbReference type="STRING" id="1298598.JCM21714_1297"/>
<gene>
    <name evidence="2" type="ORF">JCM21714_1297</name>
</gene>
<reference evidence="2 3" key="1">
    <citation type="journal article" date="2014" name="Genome Announc.">
        <title>Draft Genome Sequence of the Boron-Tolerant and Moderately Halotolerant Bacterium Gracilibacillus boraciitolerans JCM 21714T.</title>
        <authorList>
            <person name="Ahmed I."/>
            <person name="Oshima K."/>
            <person name="Suda W."/>
            <person name="Kitamura K."/>
            <person name="Iida T."/>
            <person name="Ohmori Y."/>
            <person name="Fujiwara T."/>
            <person name="Hattori M."/>
            <person name="Ohkuma M."/>
        </authorList>
    </citation>
    <scope>NUCLEOTIDE SEQUENCE [LARGE SCALE GENOMIC DNA]</scope>
    <source>
        <strain evidence="2 3">JCM 21714</strain>
    </source>
</reference>
<accession>W4VHL3</accession>
<evidence type="ECO:0000259" key="1">
    <source>
        <dbReference type="PROSITE" id="PS50112"/>
    </source>
</evidence>
<dbReference type="CDD" id="cd00130">
    <property type="entry name" value="PAS"/>
    <property type="match status" value="1"/>
</dbReference>
<dbReference type="PROSITE" id="PS50112">
    <property type="entry name" value="PAS"/>
    <property type="match status" value="1"/>
</dbReference>
<keyword evidence="3" id="KW-1185">Reference proteome</keyword>
<dbReference type="InterPro" id="IPR052163">
    <property type="entry name" value="DGC-Regulatory_Protein"/>
</dbReference>
<organism evidence="2 3">
    <name type="scientific">Gracilibacillus boraciitolerans JCM 21714</name>
    <dbReference type="NCBI Taxonomy" id="1298598"/>
    <lineage>
        <taxon>Bacteria</taxon>
        <taxon>Bacillati</taxon>
        <taxon>Bacillota</taxon>
        <taxon>Bacilli</taxon>
        <taxon>Bacillales</taxon>
        <taxon>Bacillaceae</taxon>
        <taxon>Gracilibacillus</taxon>
    </lineage>
</organism>
<dbReference type="PANTHER" id="PTHR46663">
    <property type="entry name" value="DIGUANYLATE CYCLASE DGCT-RELATED"/>
    <property type="match status" value="1"/>
</dbReference>
<dbReference type="OrthoDB" id="9763484at2"/>
<dbReference type="SUPFAM" id="SSF55785">
    <property type="entry name" value="PYP-like sensor domain (PAS domain)"/>
    <property type="match status" value="1"/>
</dbReference>
<sequence length="100" mass="11536">MVTDENGKITKINKAFERITGYMEEEVVGRNPNILSSGKQGSTFYNEMWKELKEKEIWQGEIINKRKDGEIYKQWLSISVLKDAGNNVTNYVGVFSEINN</sequence>